<evidence type="ECO:0000256" key="1">
    <source>
        <dbReference type="ARBA" id="ARBA00001941"/>
    </source>
</evidence>
<dbReference type="OrthoDB" id="407355at2759"/>
<evidence type="ECO:0000313" key="7">
    <source>
        <dbReference type="EMBL" id="PMD30437.1"/>
    </source>
</evidence>
<dbReference type="AlphaFoldDB" id="A0A2J6QVY2"/>
<comment type="cofactor">
    <cofactor evidence="1">
        <name>Co(2+)</name>
        <dbReference type="ChEBI" id="CHEBI:48828"/>
    </cofactor>
</comment>
<keyword evidence="2" id="KW-0119">Carbohydrate metabolism</keyword>
<dbReference type="InterPro" id="IPR002509">
    <property type="entry name" value="NODB_dom"/>
</dbReference>
<dbReference type="PANTHER" id="PTHR10587">
    <property type="entry name" value="GLYCOSYL TRANSFERASE-RELATED"/>
    <property type="match status" value="1"/>
</dbReference>
<dbReference type="GO" id="GO:0005975">
    <property type="term" value="P:carbohydrate metabolic process"/>
    <property type="evidence" value="ECO:0007669"/>
    <property type="project" value="InterPro"/>
</dbReference>
<dbReference type="PROSITE" id="PS51677">
    <property type="entry name" value="NODB"/>
    <property type="match status" value="1"/>
</dbReference>
<dbReference type="InterPro" id="IPR011330">
    <property type="entry name" value="Glyco_hydro/deAcase_b/a-brl"/>
</dbReference>
<accession>A0A2J6QVY2</accession>
<dbReference type="InterPro" id="IPR050248">
    <property type="entry name" value="Polysacc_deacetylase_ArnD"/>
</dbReference>
<dbReference type="GO" id="GO:0009272">
    <property type="term" value="P:fungal-type cell wall biogenesis"/>
    <property type="evidence" value="ECO:0007669"/>
    <property type="project" value="UniProtKB-ARBA"/>
</dbReference>
<dbReference type="Proteomes" id="UP000235786">
    <property type="component" value="Unassembled WGS sequence"/>
</dbReference>
<proteinExistence type="predicted"/>
<dbReference type="CDD" id="cd10958">
    <property type="entry name" value="CE4_NodB_like_2"/>
    <property type="match status" value="1"/>
</dbReference>
<evidence type="ECO:0000256" key="4">
    <source>
        <dbReference type="ARBA" id="ARBA00024056"/>
    </source>
</evidence>
<dbReference type="GO" id="GO:0006032">
    <property type="term" value="P:chitin catabolic process"/>
    <property type="evidence" value="ECO:0007669"/>
    <property type="project" value="UniProtKB-KW"/>
</dbReference>
<keyword evidence="2" id="KW-0146">Chitin degradation</keyword>
<keyword evidence="8" id="KW-1185">Reference proteome</keyword>
<dbReference type="PANTHER" id="PTHR10587:SF137">
    <property type="entry name" value="4-DEOXY-4-FORMAMIDO-L-ARABINOSE-PHOSPHOUNDECAPRENOL DEFORMYLASE ARND-RELATED"/>
    <property type="match status" value="1"/>
</dbReference>
<dbReference type="STRING" id="1149755.A0A2J6QVY2"/>
<dbReference type="Pfam" id="PF01522">
    <property type="entry name" value="Polysacc_deac_1"/>
    <property type="match status" value="1"/>
</dbReference>
<evidence type="ECO:0000259" key="6">
    <source>
        <dbReference type="PROSITE" id="PS51677"/>
    </source>
</evidence>
<evidence type="ECO:0000313" key="8">
    <source>
        <dbReference type="Proteomes" id="UP000235786"/>
    </source>
</evidence>
<sequence length="242" mass="27116">MLLLSLLTLLILLLLIAYTIYKPPTFIISFLQWKYPSVLFHLPLPSNQKLIALTIDDAPSPYTSQILDLLQKYNAKATFFIIGSQLSSHPDLLSRIHAEGHETGSHAWRDEPSLSLPLAELKAQIQELDPLLPENGNGEKYFRPGSGFFSKRMVEMVSGLGYRTVLGSVYPHDPQIHSARWNARHVLSMVRPGAVVIVHDRRGYSVDEVERILKGLKEGGWKVESLGGLLKVAEEERVRKGG</sequence>
<reference evidence="7 8" key="1">
    <citation type="submission" date="2016-04" db="EMBL/GenBank/DDBJ databases">
        <title>A degradative enzymes factory behind the ericoid mycorrhizal symbiosis.</title>
        <authorList>
            <consortium name="DOE Joint Genome Institute"/>
            <person name="Martino E."/>
            <person name="Morin E."/>
            <person name="Grelet G."/>
            <person name="Kuo A."/>
            <person name="Kohler A."/>
            <person name="Daghino S."/>
            <person name="Barry K."/>
            <person name="Choi C."/>
            <person name="Cichocki N."/>
            <person name="Clum A."/>
            <person name="Copeland A."/>
            <person name="Hainaut M."/>
            <person name="Haridas S."/>
            <person name="Labutti K."/>
            <person name="Lindquist E."/>
            <person name="Lipzen A."/>
            <person name="Khouja H.-R."/>
            <person name="Murat C."/>
            <person name="Ohm R."/>
            <person name="Olson A."/>
            <person name="Spatafora J."/>
            <person name="Veneault-Fourrey C."/>
            <person name="Henrissat B."/>
            <person name="Grigoriev I."/>
            <person name="Martin F."/>
            <person name="Perotto S."/>
        </authorList>
    </citation>
    <scope>NUCLEOTIDE SEQUENCE [LARGE SCALE GENOMIC DNA]</scope>
    <source>
        <strain evidence="7 8">F</strain>
    </source>
</reference>
<name>A0A2J6QVY2_HYAVF</name>
<keyword evidence="2" id="KW-0624">Polysaccharide degradation</keyword>
<evidence type="ECO:0000256" key="2">
    <source>
        <dbReference type="ARBA" id="ARBA00023024"/>
    </source>
</evidence>
<evidence type="ECO:0000256" key="3">
    <source>
        <dbReference type="ARBA" id="ARBA00023285"/>
    </source>
</evidence>
<protein>
    <recommendedName>
        <fullName evidence="4">chitin deacetylase</fullName>
        <ecNumber evidence="4">3.5.1.41</ecNumber>
    </recommendedName>
</protein>
<evidence type="ECO:0000256" key="5">
    <source>
        <dbReference type="ARBA" id="ARBA00048494"/>
    </source>
</evidence>
<comment type="catalytic activity">
    <reaction evidence="5">
        <text>[(1-&gt;4)-N-acetyl-beta-D-glucosaminyl](n) + n H2O = chitosan + n acetate</text>
        <dbReference type="Rhea" id="RHEA:10464"/>
        <dbReference type="Rhea" id="RHEA-COMP:9593"/>
        <dbReference type="Rhea" id="RHEA-COMP:9597"/>
        <dbReference type="ChEBI" id="CHEBI:15377"/>
        <dbReference type="ChEBI" id="CHEBI:17029"/>
        <dbReference type="ChEBI" id="CHEBI:30089"/>
        <dbReference type="ChEBI" id="CHEBI:57704"/>
        <dbReference type="EC" id="3.5.1.41"/>
    </reaction>
    <physiologicalReaction direction="left-to-right" evidence="5">
        <dbReference type="Rhea" id="RHEA:10465"/>
    </physiologicalReaction>
</comment>
<dbReference type="GO" id="GO:0004099">
    <property type="term" value="F:chitin deacetylase activity"/>
    <property type="evidence" value="ECO:0007669"/>
    <property type="project" value="UniProtKB-EC"/>
</dbReference>
<dbReference type="EMBL" id="KZ613967">
    <property type="protein sequence ID" value="PMD30437.1"/>
    <property type="molecule type" value="Genomic_DNA"/>
</dbReference>
<keyword evidence="3" id="KW-0170">Cobalt</keyword>
<dbReference type="EC" id="3.5.1.41" evidence="4"/>
<gene>
    <name evidence="7" type="ORF">L207DRAFT_549412</name>
</gene>
<feature type="domain" description="NodB homology" evidence="6">
    <location>
        <begin position="49"/>
        <end position="224"/>
    </location>
</feature>
<dbReference type="Gene3D" id="3.20.20.370">
    <property type="entry name" value="Glycoside hydrolase/deacetylase"/>
    <property type="match status" value="1"/>
</dbReference>
<dbReference type="SUPFAM" id="SSF88713">
    <property type="entry name" value="Glycoside hydrolase/deacetylase"/>
    <property type="match status" value="1"/>
</dbReference>
<organism evidence="7 8">
    <name type="scientific">Hyaloscypha variabilis (strain UAMH 11265 / GT02V1 / F)</name>
    <name type="common">Meliniomyces variabilis</name>
    <dbReference type="NCBI Taxonomy" id="1149755"/>
    <lineage>
        <taxon>Eukaryota</taxon>
        <taxon>Fungi</taxon>
        <taxon>Dikarya</taxon>
        <taxon>Ascomycota</taxon>
        <taxon>Pezizomycotina</taxon>
        <taxon>Leotiomycetes</taxon>
        <taxon>Helotiales</taxon>
        <taxon>Hyaloscyphaceae</taxon>
        <taxon>Hyaloscypha</taxon>
        <taxon>Hyaloscypha variabilis</taxon>
    </lineage>
</organism>